<keyword evidence="2" id="KW-0812">Transmembrane</keyword>
<dbReference type="STRING" id="1745343.A0A2J6PSJ4"/>
<keyword evidence="5" id="KW-1185">Reference proteome</keyword>
<dbReference type="OrthoDB" id="5331891at2759"/>
<sequence>MSGAEAVVGLILGIIPLIISVAEYYQSTSIVLYRWKEYDTEAKRLSEELYCQECIFRNEIDILLSSVTGWDLIESHRRLESGHDQKWVTDDLKAKFGSYLGEDNGAAVSTTIKAIQRELKYLKTKIETLRGSFENTSITRADMTATKISISAAKARLGFSFSGQQFKKRLSDLIEHNNTLQSILAQVQRMRNTTVQATLDSAPSGVTRNPHTRLVAMRVYNSLQHACNAHNGHFVYLSLEDFQIQSRNNPLSAGINVGLQPTTDTHNTLIEPPIRFVMQSFGSRGKNSTPATFVREDEQDRTEPKWTSKPKRKLDPLPIDGKENKKLKHEEAVGETVLSDVEESSFPDIQMLDIGQGILRSLEENRISMDLAVKRDFCKQIGRYQNLPPLHEIGCLNYPELRVYSPREPASCQFPRSLSDLFLQPPEDNYAVGLRPHEILHLAKRAALALLHFHRTPLLTPDWSGKNIVFFDTDKSTWYKQPHLKVNTDSRAENQPSTSTAVRCIRNPYTFSLGCLLIELAHQSPLSDLQEPDDIVDGEDGQETRFNISSRVSKSIFMKLGTDYRTVVRQCIHCDFGKDNDLENPALQAAFERDVVSVLERLESKY</sequence>
<dbReference type="AlphaFoldDB" id="A0A2J6PSJ4"/>
<accession>A0A2J6PSJ4</accession>
<keyword evidence="2" id="KW-1133">Transmembrane helix</keyword>
<dbReference type="InterPro" id="IPR056002">
    <property type="entry name" value="DUF7580"/>
</dbReference>
<proteinExistence type="predicted"/>
<feature type="domain" description="DUF7580" evidence="3">
    <location>
        <begin position="370"/>
        <end position="583"/>
    </location>
</feature>
<name>A0A2J6PSJ4_9HELO</name>
<feature type="region of interest" description="Disordered" evidence="1">
    <location>
        <begin position="282"/>
        <end position="321"/>
    </location>
</feature>
<evidence type="ECO:0000313" key="4">
    <source>
        <dbReference type="EMBL" id="PMD17008.1"/>
    </source>
</evidence>
<dbReference type="PANTHER" id="PTHR35186">
    <property type="entry name" value="ANK_REP_REGION DOMAIN-CONTAINING PROTEIN"/>
    <property type="match status" value="1"/>
</dbReference>
<reference evidence="4 5" key="1">
    <citation type="submission" date="2016-05" db="EMBL/GenBank/DDBJ databases">
        <title>A degradative enzymes factory behind the ericoid mycorrhizal symbiosis.</title>
        <authorList>
            <consortium name="DOE Joint Genome Institute"/>
            <person name="Martino E."/>
            <person name="Morin E."/>
            <person name="Grelet G."/>
            <person name="Kuo A."/>
            <person name="Kohler A."/>
            <person name="Daghino S."/>
            <person name="Barry K."/>
            <person name="Choi C."/>
            <person name="Cichocki N."/>
            <person name="Clum A."/>
            <person name="Copeland A."/>
            <person name="Hainaut M."/>
            <person name="Haridas S."/>
            <person name="Labutti K."/>
            <person name="Lindquist E."/>
            <person name="Lipzen A."/>
            <person name="Khouja H.-R."/>
            <person name="Murat C."/>
            <person name="Ohm R."/>
            <person name="Olson A."/>
            <person name="Spatafora J."/>
            <person name="Veneault-Fourrey C."/>
            <person name="Henrissat B."/>
            <person name="Grigoriev I."/>
            <person name="Martin F."/>
            <person name="Perotto S."/>
        </authorList>
    </citation>
    <scope>NUCLEOTIDE SEQUENCE [LARGE SCALE GENOMIC DNA]</scope>
    <source>
        <strain evidence="4 5">UAMH 7357</strain>
    </source>
</reference>
<feature type="transmembrane region" description="Helical" evidence="2">
    <location>
        <begin position="6"/>
        <end position="25"/>
    </location>
</feature>
<dbReference type="Proteomes" id="UP000235672">
    <property type="component" value="Unassembled WGS sequence"/>
</dbReference>
<evidence type="ECO:0000259" key="3">
    <source>
        <dbReference type="Pfam" id="PF24476"/>
    </source>
</evidence>
<dbReference type="PANTHER" id="PTHR35186:SF4">
    <property type="entry name" value="PRION-INHIBITION AND PROPAGATION HELO DOMAIN-CONTAINING PROTEIN"/>
    <property type="match status" value="1"/>
</dbReference>
<protein>
    <recommendedName>
        <fullName evidence="3">DUF7580 domain-containing protein</fullName>
    </recommendedName>
</protein>
<organism evidence="4 5">
    <name type="scientific">Hyaloscypha hepaticicola</name>
    <dbReference type="NCBI Taxonomy" id="2082293"/>
    <lineage>
        <taxon>Eukaryota</taxon>
        <taxon>Fungi</taxon>
        <taxon>Dikarya</taxon>
        <taxon>Ascomycota</taxon>
        <taxon>Pezizomycotina</taxon>
        <taxon>Leotiomycetes</taxon>
        <taxon>Helotiales</taxon>
        <taxon>Hyaloscyphaceae</taxon>
        <taxon>Hyaloscypha</taxon>
    </lineage>
</organism>
<evidence type="ECO:0000256" key="1">
    <source>
        <dbReference type="SAM" id="MobiDB-lite"/>
    </source>
</evidence>
<evidence type="ECO:0000313" key="5">
    <source>
        <dbReference type="Proteomes" id="UP000235672"/>
    </source>
</evidence>
<keyword evidence="2" id="KW-0472">Membrane</keyword>
<dbReference type="EMBL" id="KZ613502">
    <property type="protein sequence ID" value="PMD17008.1"/>
    <property type="molecule type" value="Genomic_DNA"/>
</dbReference>
<dbReference type="Pfam" id="PF24476">
    <property type="entry name" value="DUF7580"/>
    <property type="match status" value="1"/>
</dbReference>
<gene>
    <name evidence="4" type="ORF">NA56DRAFT_649012</name>
</gene>
<evidence type="ECO:0000256" key="2">
    <source>
        <dbReference type="SAM" id="Phobius"/>
    </source>
</evidence>
<feature type="compositionally biased region" description="Polar residues" evidence="1">
    <location>
        <begin position="282"/>
        <end position="291"/>
    </location>
</feature>
<feature type="compositionally biased region" description="Basic and acidic residues" evidence="1">
    <location>
        <begin position="294"/>
        <end position="306"/>
    </location>
</feature>